<dbReference type="InterPro" id="IPR018490">
    <property type="entry name" value="cNMP-bd_dom_sf"/>
</dbReference>
<dbReference type="Proteomes" id="UP001196870">
    <property type="component" value="Unassembled WGS sequence"/>
</dbReference>
<evidence type="ECO:0000313" key="5">
    <source>
        <dbReference type="EMBL" id="MBR0663328.1"/>
    </source>
</evidence>
<dbReference type="InterPro" id="IPR014710">
    <property type="entry name" value="RmlC-like_jellyroll"/>
</dbReference>
<dbReference type="InterPro" id="IPR050397">
    <property type="entry name" value="Env_Response_Regulators"/>
</dbReference>
<dbReference type="SUPFAM" id="SSF46785">
    <property type="entry name" value="Winged helix' DNA-binding domain"/>
    <property type="match status" value="1"/>
</dbReference>
<dbReference type="InterPro" id="IPR036388">
    <property type="entry name" value="WH-like_DNA-bd_sf"/>
</dbReference>
<dbReference type="Gene3D" id="1.10.10.10">
    <property type="entry name" value="Winged helix-like DNA-binding domain superfamily/Winged helix DNA-binding domain"/>
    <property type="match status" value="1"/>
</dbReference>
<dbReference type="InterPro" id="IPR000595">
    <property type="entry name" value="cNMP-bd_dom"/>
</dbReference>
<feature type="domain" description="HTH crp-type" evidence="4">
    <location>
        <begin position="119"/>
        <end position="185"/>
    </location>
</feature>
<evidence type="ECO:0000313" key="6">
    <source>
        <dbReference type="Proteomes" id="UP001196870"/>
    </source>
</evidence>
<dbReference type="Gene3D" id="2.60.120.10">
    <property type="entry name" value="Jelly Rolls"/>
    <property type="match status" value="1"/>
</dbReference>
<evidence type="ECO:0000259" key="4">
    <source>
        <dbReference type="PROSITE" id="PS51063"/>
    </source>
</evidence>
<comment type="caution">
    <text evidence="5">The sequence shown here is derived from an EMBL/GenBank/DDBJ whole genome shotgun (WGS) entry which is preliminary data.</text>
</comment>
<reference evidence="6" key="1">
    <citation type="journal article" date="2021" name="Syst. Appl. Microbiol.">
        <title>Roseomonas hellenica sp. nov., isolated from roots of wild-growing Alkanna tinctoria.</title>
        <authorList>
            <person name="Rat A."/>
            <person name="Naranjo H.D."/>
            <person name="Lebbe L."/>
            <person name="Cnockaert M."/>
            <person name="Krigas N."/>
            <person name="Grigoriadou K."/>
            <person name="Maloupa E."/>
            <person name="Willems A."/>
        </authorList>
    </citation>
    <scope>NUCLEOTIDE SEQUENCE [LARGE SCALE GENOMIC DNA]</scope>
    <source>
        <strain evidence="6">LMG 31523</strain>
    </source>
</reference>
<dbReference type="Pfam" id="PF13545">
    <property type="entry name" value="HTH_Crp_2"/>
    <property type="match status" value="1"/>
</dbReference>
<keyword evidence="1" id="KW-0805">Transcription regulation</keyword>
<name>A0ABS5ESR0_9PROT</name>
<proteinExistence type="predicted"/>
<keyword evidence="2" id="KW-0238">DNA-binding</keyword>
<accession>A0ABS5ESR0</accession>
<evidence type="ECO:0000256" key="1">
    <source>
        <dbReference type="ARBA" id="ARBA00023015"/>
    </source>
</evidence>
<dbReference type="SUPFAM" id="SSF51206">
    <property type="entry name" value="cAMP-binding domain-like"/>
    <property type="match status" value="1"/>
</dbReference>
<dbReference type="InterPro" id="IPR012318">
    <property type="entry name" value="HTH_CRP"/>
</dbReference>
<sequence>MQHIELPLKAVLFEQDGPLPAVYFIESGTISMIAGLADGAATEVGLVGPEGLAGLPLLLSAPTSPFEAVVQLAGSAWRLPASECQPALLGHAAVAAIMLRYVDSFHFQVAQTAVCNGRHQVEQRLARWLLMTHDRSPGDRFSMTHEFLSKMLGVRRPGVTLALGALTRAGLVQHERGAVHVIDRGGLEAAACECYANVRRRYEWLAS</sequence>
<dbReference type="PROSITE" id="PS51063">
    <property type="entry name" value="HTH_CRP_2"/>
    <property type="match status" value="1"/>
</dbReference>
<organism evidence="5 6">
    <name type="scientific">Plastoroseomonas hellenica</name>
    <dbReference type="NCBI Taxonomy" id="2687306"/>
    <lineage>
        <taxon>Bacteria</taxon>
        <taxon>Pseudomonadati</taxon>
        <taxon>Pseudomonadota</taxon>
        <taxon>Alphaproteobacteria</taxon>
        <taxon>Acetobacterales</taxon>
        <taxon>Acetobacteraceae</taxon>
        <taxon>Plastoroseomonas</taxon>
    </lineage>
</organism>
<dbReference type="Pfam" id="PF00027">
    <property type="entry name" value="cNMP_binding"/>
    <property type="match status" value="1"/>
</dbReference>
<keyword evidence="3" id="KW-0804">Transcription</keyword>
<dbReference type="PANTHER" id="PTHR24567:SF74">
    <property type="entry name" value="HTH-TYPE TRANSCRIPTIONAL REGULATOR ARCR"/>
    <property type="match status" value="1"/>
</dbReference>
<dbReference type="CDD" id="cd00038">
    <property type="entry name" value="CAP_ED"/>
    <property type="match status" value="1"/>
</dbReference>
<evidence type="ECO:0000256" key="3">
    <source>
        <dbReference type="ARBA" id="ARBA00023163"/>
    </source>
</evidence>
<evidence type="ECO:0000256" key="2">
    <source>
        <dbReference type="ARBA" id="ARBA00023125"/>
    </source>
</evidence>
<gene>
    <name evidence="5" type="ORF">GXW71_03065</name>
</gene>
<dbReference type="InterPro" id="IPR036390">
    <property type="entry name" value="WH_DNA-bd_sf"/>
</dbReference>
<dbReference type="EMBL" id="JAAGBB010000003">
    <property type="protein sequence ID" value="MBR0663328.1"/>
    <property type="molecule type" value="Genomic_DNA"/>
</dbReference>
<keyword evidence="6" id="KW-1185">Reference proteome</keyword>
<dbReference type="PANTHER" id="PTHR24567">
    <property type="entry name" value="CRP FAMILY TRANSCRIPTIONAL REGULATORY PROTEIN"/>
    <property type="match status" value="1"/>
</dbReference>
<protein>
    <submittedName>
        <fullName evidence="5">Crp/Fnr family transcriptional regulator</fullName>
    </submittedName>
</protein>